<dbReference type="PANTHER" id="PTHR12677">
    <property type="entry name" value="GOLGI APPARATUS MEMBRANE PROTEIN TVP38-RELATED"/>
    <property type="match status" value="1"/>
</dbReference>
<evidence type="ECO:0000256" key="1">
    <source>
        <dbReference type="ARBA" id="ARBA00004651"/>
    </source>
</evidence>
<feature type="transmembrane region" description="Helical" evidence="6">
    <location>
        <begin position="180"/>
        <end position="198"/>
    </location>
</feature>
<evidence type="ECO:0000256" key="5">
    <source>
        <dbReference type="ARBA" id="ARBA00023136"/>
    </source>
</evidence>
<evidence type="ECO:0000259" key="7">
    <source>
        <dbReference type="Pfam" id="PF09335"/>
    </source>
</evidence>
<keyword evidence="5 6" id="KW-0472">Membrane</keyword>
<gene>
    <name evidence="8" type="ORF">OS889_00145</name>
</gene>
<comment type="subcellular location">
    <subcellularLocation>
        <location evidence="1">Cell membrane</location>
        <topology evidence="1">Multi-pass membrane protein</topology>
    </subcellularLocation>
</comment>
<dbReference type="RefSeq" id="WP_372386457.1">
    <property type="nucleotide sequence ID" value="NZ_JBGNYA010000001.1"/>
</dbReference>
<evidence type="ECO:0000256" key="3">
    <source>
        <dbReference type="ARBA" id="ARBA00022692"/>
    </source>
</evidence>
<evidence type="ECO:0000256" key="6">
    <source>
        <dbReference type="SAM" id="Phobius"/>
    </source>
</evidence>
<feature type="transmembrane region" description="Helical" evidence="6">
    <location>
        <begin position="210"/>
        <end position="230"/>
    </location>
</feature>
<evidence type="ECO:0000256" key="2">
    <source>
        <dbReference type="ARBA" id="ARBA00022475"/>
    </source>
</evidence>
<keyword evidence="9" id="KW-1185">Reference proteome</keyword>
<feature type="transmembrane region" description="Helical" evidence="6">
    <location>
        <begin position="57"/>
        <end position="76"/>
    </location>
</feature>
<evidence type="ECO:0000256" key="4">
    <source>
        <dbReference type="ARBA" id="ARBA00022989"/>
    </source>
</evidence>
<dbReference type="AlphaFoldDB" id="A0ABD5M667"/>
<dbReference type="Proteomes" id="UP001570511">
    <property type="component" value="Unassembled WGS sequence"/>
</dbReference>
<dbReference type="EMBL" id="JBGNYA010000001">
    <property type="protein sequence ID" value="MFA1609415.1"/>
    <property type="molecule type" value="Genomic_DNA"/>
</dbReference>
<name>A0ABD5M667_9EURY</name>
<dbReference type="PANTHER" id="PTHR12677:SF59">
    <property type="entry name" value="GOLGI APPARATUS MEMBRANE PROTEIN TVP38-RELATED"/>
    <property type="match status" value="1"/>
</dbReference>
<organism evidence="8 9">
    <name type="scientific">Halobellus rubicundus</name>
    <dbReference type="NCBI Taxonomy" id="2996466"/>
    <lineage>
        <taxon>Archaea</taxon>
        <taxon>Methanobacteriati</taxon>
        <taxon>Methanobacteriota</taxon>
        <taxon>Stenosarchaea group</taxon>
        <taxon>Halobacteria</taxon>
        <taxon>Halobacteriales</taxon>
        <taxon>Haloferacaceae</taxon>
        <taxon>Halobellus</taxon>
    </lineage>
</organism>
<comment type="caution">
    <text evidence="8">The sequence shown here is derived from an EMBL/GenBank/DDBJ whole genome shotgun (WGS) entry which is preliminary data.</text>
</comment>
<accession>A0ABD5M667</accession>
<keyword evidence="3 6" id="KW-0812">Transmembrane</keyword>
<keyword evidence="2" id="KW-1003">Cell membrane</keyword>
<dbReference type="Pfam" id="PF09335">
    <property type="entry name" value="VTT_dom"/>
    <property type="match status" value="1"/>
</dbReference>
<reference evidence="8 9" key="1">
    <citation type="submission" date="2024-08" db="EMBL/GenBank/DDBJ databases">
        <title>Halobellus sp. MBLA0158 whole genome sequence.</title>
        <authorList>
            <person name="Hwang C.Y."/>
            <person name="Cho E.-S."/>
            <person name="Seo M.-J."/>
        </authorList>
    </citation>
    <scope>NUCLEOTIDE SEQUENCE [LARGE SCALE GENOMIC DNA]</scope>
    <source>
        <strain evidence="8 9">MBLA0158</strain>
    </source>
</reference>
<keyword evidence="4 6" id="KW-1133">Transmembrane helix</keyword>
<feature type="transmembrane region" description="Helical" evidence="6">
    <location>
        <begin position="27"/>
        <end position="45"/>
    </location>
</feature>
<dbReference type="InterPro" id="IPR015414">
    <property type="entry name" value="TMEM64"/>
</dbReference>
<evidence type="ECO:0000313" key="9">
    <source>
        <dbReference type="Proteomes" id="UP001570511"/>
    </source>
</evidence>
<feature type="domain" description="VTT" evidence="7">
    <location>
        <begin position="86"/>
        <end position="203"/>
    </location>
</feature>
<dbReference type="InterPro" id="IPR032816">
    <property type="entry name" value="VTT_dom"/>
</dbReference>
<proteinExistence type="predicted"/>
<dbReference type="GO" id="GO:0005886">
    <property type="term" value="C:plasma membrane"/>
    <property type="evidence" value="ECO:0007669"/>
    <property type="project" value="UniProtKB-SubCell"/>
</dbReference>
<protein>
    <submittedName>
        <fullName evidence="8">TVP38/TMEM64 family protein</fullName>
    </submittedName>
</protein>
<sequence>MRERLARLRTRLDSVRIFASPEDKRRFLVHLVAVAVVVAGLSFLARRHLALLTDAPALRAFIGQYGVWAPLVLIALQAVQVVAAPVPGQILAVVAGYLFGAWWGTLYNMIGITVGSAAAFWLSRRFGRAYVERIVHDDALATFDSVSDDYARVGLFVCFLVPGLPDDVICFAGGLTRLPLWQLVALAVVGRTPAFFLANVVGEFLGADRFGAAAAVAAVVLTLSAVGYLYRDRLVGRFRGEP</sequence>
<evidence type="ECO:0000313" key="8">
    <source>
        <dbReference type="EMBL" id="MFA1609415.1"/>
    </source>
</evidence>